<evidence type="ECO:0000313" key="8">
    <source>
        <dbReference type="Proteomes" id="UP000031012"/>
    </source>
</evidence>
<evidence type="ECO:0000256" key="1">
    <source>
        <dbReference type="ARBA" id="ARBA00010371"/>
    </source>
</evidence>
<keyword evidence="2" id="KW-0521">NADP</keyword>
<keyword evidence="3" id="KW-0560">Oxidoreductase</keyword>
<evidence type="ECO:0000313" key="7">
    <source>
        <dbReference type="EMBL" id="KHN66712.1"/>
    </source>
</evidence>
<evidence type="ECO:0000256" key="2">
    <source>
        <dbReference type="ARBA" id="ARBA00022857"/>
    </source>
</evidence>
<comment type="similarity">
    <text evidence="1">Belongs to the zinc-containing alcohol dehydrogenase family. Quinone oxidoreductase subfamily.</text>
</comment>
<dbReference type="GO" id="GO:0035925">
    <property type="term" value="F:mRNA 3'-UTR AU-rich region binding"/>
    <property type="evidence" value="ECO:0007669"/>
    <property type="project" value="TreeGrafter"/>
</dbReference>
<dbReference type="GO" id="GO:0070402">
    <property type="term" value="F:NADPH binding"/>
    <property type="evidence" value="ECO:0007669"/>
    <property type="project" value="TreeGrafter"/>
</dbReference>
<dbReference type="SUPFAM" id="SSF51735">
    <property type="entry name" value="NAD(P)-binding Rossmann-fold domains"/>
    <property type="match status" value="1"/>
</dbReference>
<dbReference type="InterPro" id="IPR036291">
    <property type="entry name" value="NAD(P)-bd_dom_sf"/>
</dbReference>
<comment type="catalytic activity">
    <reaction evidence="5">
        <text>2 a quinone + NADPH + H(+) = 2 a 1,4-benzosemiquinone + NADP(+)</text>
        <dbReference type="Rhea" id="RHEA:14269"/>
        <dbReference type="ChEBI" id="CHEBI:15378"/>
        <dbReference type="ChEBI" id="CHEBI:57783"/>
        <dbReference type="ChEBI" id="CHEBI:58349"/>
        <dbReference type="ChEBI" id="CHEBI:132124"/>
        <dbReference type="ChEBI" id="CHEBI:134225"/>
        <dbReference type="EC" id="1.6.5.5"/>
    </reaction>
</comment>
<dbReference type="GO" id="GO:0003960">
    <property type="term" value="F:quinone reductase (NADPH) activity"/>
    <property type="evidence" value="ECO:0007669"/>
    <property type="project" value="UniProtKB-EC"/>
</dbReference>
<dbReference type="CDD" id="cd05286">
    <property type="entry name" value="QOR2"/>
    <property type="match status" value="1"/>
</dbReference>
<comment type="caution">
    <text evidence="7">The sequence shown here is derived from an EMBL/GenBank/DDBJ whole genome shotgun (WGS) entry which is preliminary data.</text>
</comment>
<protein>
    <recommendedName>
        <fullName evidence="4">NADPH:quinone reductase</fullName>
        <ecNumber evidence="4">1.6.5.5</ecNumber>
    </recommendedName>
</protein>
<dbReference type="InterPro" id="IPR020843">
    <property type="entry name" value="ER"/>
</dbReference>
<dbReference type="InterPro" id="IPR047618">
    <property type="entry name" value="QOR-like"/>
</dbReference>
<sequence length="321" mass="34771">MKAVKLYRYGNPDELIYEEIEKPQIKNGEVLVKVSRAGLNFSDIYQRKGVNPLPSLPYILGQEGAGIVVESLSSEFKTGDRVAWLASNGAYAEYVSIPVDKLIHIPENISDEIAASGLLQGITAHYLAYSTYKINPQTVALVHAGAGGVGALLVQLLKKQGATVITTVSSNEKVVLAQSAGADFVIDTSNQNFAEVCREVTQGQGVDVVYDSIGLVTYEGSLSVVKPLELLVLFGQSSGKVPPIDPIALSKQGSIYLTRPTLATYTATREELQKRAHEVFKLIEENILKININKVYSLDQASLAHQDLESRKTTGKLLLAP</sequence>
<accession>A0A0B2UCB6</accession>
<dbReference type="EC" id="1.6.5.5" evidence="4"/>
<dbReference type="InterPro" id="IPR011032">
    <property type="entry name" value="GroES-like_sf"/>
</dbReference>
<dbReference type="InterPro" id="IPR013154">
    <property type="entry name" value="ADH-like_N"/>
</dbReference>
<dbReference type="EMBL" id="JHQK01000009">
    <property type="protein sequence ID" value="KHN66712.1"/>
    <property type="molecule type" value="Genomic_DNA"/>
</dbReference>
<dbReference type="Proteomes" id="UP000031012">
    <property type="component" value="Unassembled WGS sequence"/>
</dbReference>
<name>A0A0B2UCB6_9GAMM</name>
<evidence type="ECO:0000256" key="3">
    <source>
        <dbReference type="ARBA" id="ARBA00023002"/>
    </source>
</evidence>
<evidence type="ECO:0000259" key="6">
    <source>
        <dbReference type="SMART" id="SM00829"/>
    </source>
</evidence>
<dbReference type="Gene3D" id="3.40.50.720">
    <property type="entry name" value="NAD(P)-binding Rossmann-like Domain"/>
    <property type="match status" value="1"/>
</dbReference>
<reference evidence="7 8" key="1">
    <citation type="submission" date="2014-03" db="EMBL/GenBank/DDBJ databases">
        <title>Genome sequence of the diesel-degrader and plant-growth promoter Acinetobacter oleivorans PF-1 isolated from the roots of poplar tree.</title>
        <authorList>
            <person name="Gkorezis P."/>
            <person name="van Hamme J."/>
            <person name="Rineau F."/>
            <person name="Vangronsveld J."/>
            <person name="Francetti A."/>
        </authorList>
    </citation>
    <scope>NUCLEOTIDE SEQUENCE [LARGE SCALE GENOMIC DNA]</scope>
    <source>
        <strain evidence="7 8">PF1</strain>
    </source>
</reference>
<dbReference type="PANTHER" id="PTHR48106:SF13">
    <property type="entry name" value="QUINONE OXIDOREDUCTASE-RELATED"/>
    <property type="match status" value="1"/>
</dbReference>
<dbReference type="Pfam" id="PF13602">
    <property type="entry name" value="ADH_zinc_N_2"/>
    <property type="match status" value="1"/>
</dbReference>
<evidence type="ECO:0000256" key="5">
    <source>
        <dbReference type="ARBA" id="ARBA00048980"/>
    </source>
</evidence>
<dbReference type="FunFam" id="3.40.50.720:FF:000053">
    <property type="entry name" value="Quinone oxidoreductase 1"/>
    <property type="match status" value="1"/>
</dbReference>
<dbReference type="PANTHER" id="PTHR48106">
    <property type="entry name" value="QUINONE OXIDOREDUCTASE PIG3-RELATED"/>
    <property type="match status" value="1"/>
</dbReference>
<dbReference type="SUPFAM" id="SSF50129">
    <property type="entry name" value="GroES-like"/>
    <property type="match status" value="1"/>
</dbReference>
<dbReference type="SMART" id="SM00829">
    <property type="entry name" value="PKS_ER"/>
    <property type="match status" value="1"/>
</dbReference>
<dbReference type="AlphaFoldDB" id="A0A0B2UCB6"/>
<dbReference type="Pfam" id="PF08240">
    <property type="entry name" value="ADH_N"/>
    <property type="match status" value="1"/>
</dbReference>
<feature type="domain" description="Enoyl reductase (ER)" evidence="6">
    <location>
        <begin position="10"/>
        <end position="319"/>
    </location>
</feature>
<gene>
    <name evidence="7" type="ORF">DH17_17690</name>
</gene>
<dbReference type="Gene3D" id="3.90.180.10">
    <property type="entry name" value="Medium-chain alcohol dehydrogenases, catalytic domain"/>
    <property type="match status" value="1"/>
</dbReference>
<proteinExistence type="inferred from homology"/>
<dbReference type="GO" id="GO:0005829">
    <property type="term" value="C:cytosol"/>
    <property type="evidence" value="ECO:0007669"/>
    <property type="project" value="TreeGrafter"/>
</dbReference>
<evidence type="ECO:0000256" key="4">
    <source>
        <dbReference type="ARBA" id="ARBA00038919"/>
    </source>
</evidence>
<organism evidence="7 8">
    <name type="scientific">Acinetobacter oleivorans</name>
    <dbReference type="NCBI Taxonomy" id="1148157"/>
    <lineage>
        <taxon>Bacteria</taxon>
        <taxon>Pseudomonadati</taxon>
        <taxon>Pseudomonadota</taxon>
        <taxon>Gammaproteobacteria</taxon>
        <taxon>Moraxellales</taxon>
        <taxon>Moraxellaceae</taxon>
        <taxon>Acinetobacter</taxon>
    </lineage>
</organism>